<protein>
    <submittedName>
        <fullName evidence="3">Uncharacterized protein</fullName>
    </submittedName>
</protein>
<keyword evidence="4" id="KW-1185">Reference proteome</keyword>
<reference evidence="3" key="1">
    <citation type="submission" date="2021-02" db="EMBL/GenBank/DDBJ databases">
        <authorList>
            <person name="Nowell W R."/>
        </authorList>
    </citation>
    <scope>NUCLEOTIDE SEQUENCE</scope>
    <source>
        <strain evidence="3">Ploen Becks lab</strain>
    </source>
</reference>
<dbReference type="Proteomes" id="UP000663879">
    <property type="component" value="Unassembled WGS sequence"/>
</dbReference>
<evidence type="ECO:0000256" key="1">
    <source>
        <dbReference type="SAM" id="Coils"/>
    </source>
</evidence>
<name>A0A814CNP9_9BILA</name>
<dbReference type="AlphaFoldDB" id="A0A814CNP9"/>
<keyword evidence="1" id="KW-0175">Coiled coil</keyword>
<sequence>MENSKKIYTEFSKLNLTKPLDLSNVKSVLKENISSSKLNDDELFKKPKHLSRSADLLIDAHNVDFKQLENLTSEIRNHKQKLAKLEFKPYKQNSSKKRNKSPKEHKGSIYNYRRAVKEIKSLVRFNSVESRRSLSPQELRVESQLDNKDLISKDHSIIREYQYLNTVFFSNNVSHEEKYKERIRQARDKILNEQIEKQNLNRMTILQPFEDTKILINIDQVPSGFLNSLLNKENNAPRYYMPPVRPFGYFKKVTDDKDYDKRFQSSKNSRNYMNRSELNELHAEQHNFNLESLKTINESSNFFTNKDHSILSNNYQTNSSSNFDLKVNISKKDVSVK</sequence>
<feature type="coiled-coil region" evidence="1">
    <location>
        <begin position="176"/>
        <end position="203"/>
    </location>
</feature>
<evidence type="ECO:0000313" key="4">
    <source>
        <dbReference type="Proteomes" id="UP000663879"/>
    </source>
</evidence>
<dbReference type="OrthoDB" id="10426027at2759"/>
<gene>
    <name evidence="3" type="ORF">OXX778_LOCUS13520</name>
</gene>
<comment type="caution">
    <text evidence="3">The sequence shown here is derived from an EMBL/GenBank/DDBJ whole genome shotgun (WGS) entry which is preliminary data.</text>
</comment>
<feature type="region of interest" description="Disordered" evidence="2">
    <location>
        <begin position="85"/>
        <end position="108"/>
    </location>
</feature>
<dbReference type="EMBL" id="CAJNOC010002612">
    <property type="protein sequence ID" value="CAF0942871.1"/>
    <property type="molecule type" value="Genomic_DNA"/>
</dbReference>
<accession>A0A814CNP9</accession>
<proteinExistence type="predicted"/>
<evidence type="ECO:0000256" key="2">
    <source>
        <dbReference type="SAM" id="MobiDB-lite"/>
    </source>
</evidence>
<organism evidence="3 4">
    <name type="scientific">Brachionus calyciflorus</name>
    <dbReference type="NCBI Taxonomy" id="104777"/>
    <lineage>
        <taxon>Eukaryota</taxon>
        <taxon>Metazoa</taxon>
        <taxon>Spiralia</taxon>
        <taxon>Gnathifera</taxon>
        <taxon>Rotifera</taxon>
        <taxon>Eurotatoria</taxon>
        <taxon>Monogononta</taxon>
        <taxon>Pseudotrocha</taxon>
        <taxon>Ploima</taxon>
        <taxon>Brachionidae</taxon>
        <taxon>Brachionus</taxon>
    </lineage>
</organism>
<evidence type="ECO:0000313" key="3">
    <source>
        <dbReference type="EMBL" id="CAF0942871.1"/>
    </source>
</evidence>